<dbReference type="PANTHER" id="PTHR15742">
    <property type="entry name" value="GIRDIN"/>
    <property type="match status" value="1"/>
</dbReference>
<reference evidence="3" key="1">
    <citation type="submission" date="2025-08" db="UniProtKB">
        <authorList>
            <consortium name="RefSeq"/>
        </authorList>
    </citation>
    <scope>IDENTIFICATION</scope>
    <source>
        <tissue evidence="3">Whole blood</tissue>
    </source>
</reference>
<gene>
    <name evidence="3" type="primary">LOC121103230</name>
</gene>
<dbReference type="OrthoDB" id="10036174at2759"/>
<dbReference type="GO" id="GO:0016327">
    <property type="term" value="C:apicolateral plasma membrane"/>
    <property type="evidence" value="ECO:0007669"/>
    <property type="project" value="TreeGrafter"/>
</dbReference>
<dbReference type="AlphaFoldDB" id="A0A8M1G852"/>
<evidence type="ECO:0000313" key="3">
    <source>
        <dbReference type="RefSeq" id="XP_040488319.1"/>
    </source>
</evidence>
<dbReference type="Proteomes" id="UP000261680">
    <property type="component" value="Unplaced"/>
</dbReference>
<accession>A0A8M1G852</accession>
<dbReference type="PANTHER" id="PTHR15742:SF3">
    <property type="entry name" value="MICROTUBULE CROSS-LINKING FACTOR 1"/>
    <property type="match status" value="1"/>
</dbReference>
<feature type="compositionally biased region" description="Basic and acidic residues" evidence="1">
    <location>
        <begin position="96"/>
        <end position="106"/>
    </location>
</feature>
<proteinExistence type="predicted"/>
<dbReference type="InterPro" id="IPR049885">
    <property type="entry name" value="MTCL1-3"/>
</dbReference>
<keyword evidence="2" id="KW-1185">Reference proteome</keyword>
<dbReference type="RefSeq" id="XP_040488319.1">
    <property type="nucleotide sequence ID" value="XM_040632385.1"/>
</dbReference>
<organism evidence="2 3">
    <name type="scientific">Ursus maritimus</name>
    <name type="common">Polar bear</name>
    <name type="synonym">Thalarctos maritimus</name>
    <dbReference type="NCBI Taxonomy" id="29073"/>
    <lineage>
        <taxon>Eukaryota</taxon>
        <taxon>Metazoa</taxon>
        <taxon>Chordata</taxon>
        <taxon>Craniata</taxon>
        <taxon>Vertebrata</taxon>
        <taxon>Euteleostomi</taxon>
        <taxon>Mammalia</taxon>
        <taxon>Eutheria</taxon>
        <taxon>Laurasiatheria</taxon>
        <taxon>Carnivora</taxon>
        <taxon>Caniformia</taxon>
        <taxon>Ursidae</taxon>
        <taxon>Ursus</taxon>
    </lineage>
</organism>
<evidence type="ECO:0000256" key="1">
    <source>
        <dbReference type="SAM" id="MobiDB-lite"/>
    </source>
</evidence>
<feature type="region of interest" description="Disordered" evidence="1">
    <location>
        <begin position="68"/>
        <end position="155"/>
    </location>
</feature>
<sequence>MEEEHLYALRWKELEMHSLALQNTLHERTWSDERNLLQQELRSLKQNIFLFYVKLRWLLKHWRQGKQMEEEGEDFTESEHPETLPRFGELGVQGDLKGDSPDRDDNGPGCSFSMGEHSPHSPVQIGDHGSRLQPAHGGQFHRQGVENSDRLWSCH</sequence>
<protein>
    <submittedName>
        <fullName evidence="3">Microtubule cross-linking factor 1-like</fullName>
    </submittedName>
</protein>
<evidence type="ECO:0000313" key="2">
    <source>
        <dbReference type="Proteomes" id="UP000261680"/>
    </source>
</evidence>
<dbReference type="GO" id="GO:0016328">
    <property type="term" value="C:lateral plasma membrane"/>
    <property type="evidence" value="ECO:0007669"/>
    <property type="project" value="TreeGrafter"/>
</dbReference>
<dbReference type="GO" id="GO:0097427">
    <property type="term" value="C:microtubule bundle"/>
    <property type="evidence" value="ECO:0007669"/>
    <property type="project" value="TreeGrafter"/>
</dbReference>
<dbReference type="GO" id="GO:0030496">
    <property type="term" value="C:midbody"/>
    <property type="evidence" value="ECO:0007669"/>
    <property type="project" value="TreeGrafter"/>
</dbReference>
<name>A0A8M1G852_URSMA</name>
<dbReference type="GO" id="GO:0001578">
    <property type="term" value="P:microtubule bundle formation"/>
    <property type="evidence" value="ECO:0007669"/>
    <property type="project" value="TreeGrafter"/>
</dbReference>
<dbReference type="GeneID" id="121103230"/>
<dbReference type="GO" id="GO:0008017">
    <property type="term" value="F:microtubule binding"/>
    <property type="evidence" value="ECO:0007669"/>
    <property type="project" value="TreeGrafter"/>
</dbReference>
<dbReference type="GO" id="GO:0045197">
    <property type="term" value="P:establishment or maintenance of epithelial cell apical/basal polarity"/>
    <property type="evidence" value="ECO:0007669"/>
    <property type="project" value="TreeGrafter"/>
</dbReference>
<dbReference type="KEGG" id="umr:121103230"/>
<dbReference type="GO" id="GO:0000922">
    <property type="term" value="C:spindle pole"/>
    <property type="evidence" value="ECO:0007669"/>
    <property type="project" value="TreeGrafter"/>
</dbReference>